<feature type="domain" description="TonB-dependent receptor plug" evidence="11">
    <location>
        <begin position="141"/>
        <end position="247"/>
    </location>
</feature>
<reference evidence="12" key="1">
    <citation type="submission" date="2022-09" db="EMBL/GenBank/DDBJ databases">
        <authorList>
            <person name="Yuan C."/>
            <person name="Ke Z."/>
        </authorList>
    </citation>
    <scope>NUCLEOTIDE SEQUENCE</scope>
    <source>
        <strain evidence="12">LB-8</strain>
    </source>
</reference>
<keyword evidence="2 8" id="KW-0813">Transport</keyword>
<dbReference type="Gene3D" id="2.40.170.20">
    <property type="entry name" value="TonB-dependent receptor, beta-barrel domain"/>
    <property type="match status" value="1"/>
</dbReference>
<dbReference type="NCBIfam" id="TIGR04056">
    <property type="entry name" value="OMP_RagA_SusC"/>
    <property type="match status" value="1"/>
</dbReference>
<keyword evidence="13" id="KW-1185">Reference proteome</keyword>
<dbReference type="Pfam" id="PF13715">
    <property type="entry name" value="CarbopepD_reg_2"/>
    <property type="match status" value="1"/>
</dbReference>
<reference evidence="12" key="2">
    <citation type="submission" date="2023-04" db="EMBL/GenBank/DDBJ databases">
        <title>Paracnuella aquatica gen. nov., sp. nov., a member of the family Chitinophagaceae isolated from a hot spring.</title>
        <authorList>
            <person name="Wang C."/>
        </authorList>
    </citation>
    <scope>NUCLEOTIDE SEQUENCE</scope>
    <source>
        <strain evidence="12">LB-8</strain>
    </source>
</reference>
<comment type="subcellular location">
    <subcellularLocation>
        <location evidence="1 8">Cell outer membrane</location>
        <topology evidence="1 8">Multi-pass membrane protein</topology>
    </subcellularLocation>
</comment>
<dbReference type="NCBIfam" id="TIGR04057">
    <property type="entry name" value="SusC_RagA_signa"/>
    <property type="match status" value="1"/>
</dbReference>
<dbReference type="InterPro" id="IPR036942">
    <property type="entry name" value="Beta-barrel_TonB_sf"/>
</dbReference>
<evidence type="ECO:0000256" key="8">
    <source>
        <dbReference type="PROSITE-ProRule" id="PRU01360"/>
    </source>
</evidence>
<dbReference type="RefSeq" id="WP_279299185.1">
    <property type="nucleotide sequence ID" value="NZ_JAOTIF010000023.1"/>
</dbReference>
<accession>A0A9X2XZU1</accession>
<keyword evidence="12" id="KW-0675">Receptor</keyword>
<evidence type="ECO:0000259" key="10">
    <source>
        <dbReference type="Pfam" id="PF00593"/>
    </source>
</evidence>
<dbReference type="InterPro" id="IPR023996">
    <property type="entry name" value="TonB-dep_OMP_SusC/RagA"/>
</dbReference>
<evidence type="ECO:0000256" key="7">
    <source>
        <dbReference type="ARBA" id="ARBA00023237"/>
    </source>
</evidence>
<comment type="caution">
    <text evidence="12">The sequence shown here is derived from an EMBL/GenBank/DDBJ whole genome shotgun (WGS) entry which is preliminary data.</text>
</comment>
<dbReference type="PROSITE" id="PS52016">
    <property type="entry name" value="TONB_DEPENDENT_REC_3"/>
    <property type="match status" value="1"/>
</dbReference>
<dbReference type="AlphaFoldDB" id="A0A9X2XZU1"/>
<protein>
    <submittedName>
        <fullName evidence="12">TonB-dependent receptor</fullName>
    </submittedName>
</protein>
<keyword evidence="4 8" id="KW-0812">Transmembrane</keyword>
<dbReference type="InterPro" id="IPR000531">
    <property type="entry name" value="Beta-barrel_TonB"/>
</dbReference>
<evidence type="ECO:0000256" key="3">
    <source>
        <dbReference type="ARBA" id="ARBA00022452"/>
    </source>
</evidence>
<dbReference type="InterPro" id="IPR039426">
    <property type="entry name" value="TonB-dep_rcpt-like"/>
</dbReference>
<evidence type="ECO:0000313" key="12">
    <source>
        <dbReference type="EMBL" id="MCU7551747.1"/>
    </source>
</evidence>
<sequence>MMIALRRASLPKRWNPCTAIILGCSQKITRVLLLFFLFLSTVYVANAQSQQVTGKITQASGEPLAGATVAEKGGTAKALTKEDGSFSIQVSKPNSLLVISYVGYVSQEVRANNTYVSSVVMQPVANSMDEVVVIGYGTQKRKDLTGSVSSVSGKDLAAVPVANAAQALQGKLPGVNVTSQDGRPDASISIRVRGGGSISQSNEPLYIVDGFPASSINDVPPNQIESIDVLKDAASTAIYGARGANGVIIITTKSGKAGKFTINYDNYFQYNQPTKYLETMNAYNYIAYNWAYAKAINDNYAKAWEKLWAIGSEAATYNNAEGIDHYKNVSATNYSKEAYNASYSQNHNLSISNGNAKTKYMLTASYTDNDGMKINSYFKRANAFFKLEQKLTNKLTLGFDTRFTNFERMSNEGTTNGRGSILSSAYQFRPIATADVLGELDDTKNTQLGLYDRVLQDQFNPVALMEDYEPLERRRFLRSNVSLSWNIIKGLTARSEFGYNMYWHRGKAWSGAVYNNYLDAAGNKTYAGNAALESAEGWGLRWVNTLNYQIANLGKDHDLSVTAGQEVNNSDGESFSIWGNKYPVSFDKERAFAMMNQYLASTTTVNYGYSSDVATPNRLTSYFGRANYTLKDKYLFTATLRADASSRFAPSNRWAYFPAAAIGWRMTDEDFLKDVRWLDNLKLRASYGEVGNDGIGPNLWKSQWSSDGLTRYSINEAQQSSYSPQSTMPNPNLKWETTVTRNVGVDFSFLNRRINGTLDVYKNSTKDLLMLTSLRPETGFSGMYENIGSTSNRGVELALSGDIVHQKDFNLTASINISVNRGRVEELAPGVNGLYKSQWGSTMTQPNTGDYILQVGKPVGQVRGYTYDGWYSVDDFDYANGIYTLKKGVADIGSGIIGTVYGTTANKPGGQVAYPGVIKFKDTNGDGIVNESDVTIIGDMNPKHTGGFNLNSSYKNIDFAMNFNWSYGNKVYNANYLAAFYGSKEDGLYKNRLDYLSTSYKIYDIQNGQIVKVTDPAALNALNANATTFLPYHENPVVSTMGIQDGSFLRLNTVTLGYTLPEGLIQKMKINKLRVYASIFNALTLTKYKGLDPEVNTNTGQGGAQYPTVGLDWGAYPRARSFTAGLNVEF</sequence>
<evidence type="ECO:0000259" key="11">
    <source>
        <dbReference type="Pfam" id="PF07715"/>
    </source>
</evidence>
<comment type="similarity">
    <text evidence="8 9">Belongs to the TonB-dependent receptor family.</text>
</comment>
<dbReference type="InterPro" id="IPR023997">
    <property type="entry name" value="TonB-dep_OMP_SusC/RagA_CS"/>
</dbReference>
<proteinExistence type="inferred from homology"/>
<dbReference type="GO" id="GO:0009279">
    <property type="term" value="C:cell outer membrane"/>
    <property type="evidence" value="ECO:0007669"/>
    <property type="project" value="UniProtKB-SubCell"/>
</dbReference>
<gene>
    <name evidence="12" type="ORF">OCK74_21680</name>
</gene>
<dbReference type="Gene3D" id="2.60.40.1120">
    <property type="entry name" value="Carboxypeptidase-like, regulatory domain"/>
    <property type="match status" value="1"/>
</dbReference>
<dbReference type="Pfam" id="PF07715">
    <property type="entry name" value="Plug"/>
    <property type="match status" value="1"/>
</dbReference>
<dbReference type="Pfam" id="PF00593">
    <property type="entry name" value="TonB_dep_Rec_b-barrel"/>
    <property type="match status" value="1"/>
</dbReference>
<evidence type="ECO:0000256" key="2">
    <source>
        <dbReference type="ARBA" id="ARBA00022448"/>
    </source>
</evidence>
<evidence type="ECO:0000256" key="5">
    <source>
        <dbReference type="ARBA" id="ARBA00023077"/>
    </source>
</evidence>
<evidence type="ECO:0000256" key="6">
    <source>
        <dbReference type="ARBA" id="ARBA00023136"/>
    </source>
</evidence>
<organism evidence="12 13">
    <name type="scientific">Paraflavisolibacter caeni</name>
    <dbReference type="NCBI Taxonomy" id="2982496"/>
    <lineage>
        <taxon>Bacteria</taxon>
        <taxon>Pseudomonadati</taxon>
        <taxon>Bacteroidota</taxon>
        <taxon>Chitinophagia</taxon>
        <taxon>Chitinophagales</taxon>
        <taxon>Chitinophagaceae</taxon>
        <taxon>Paraflavisolibacter</taxon>
    </lineage>
</organism>
<keyword evidence="6 8" id="KW-0472">Membrane</keyword>
<evidence type="ECO:0000256" key="9">
    <source>
        <dbReference type="RuleBase" id="RU003357"/>
    </source>
</evidence>
<dbReference type="Proteomes" id="UP001155483">
    <property type="component" value="Unassembled WGS sequence"/>
</dbReference>
<keyword evidence="5 9" id="KW-0798">TonB box</keyword>
<keyword evidence="7 8" id="KW-0998">Cell outer membrane</keyword>
<evidence type="ECO:0000256" key="4">
    <source>
        <dbReference type="ARBA" id="ARBA00022692"/>
    </source>
</evidence>
<evidence type="ECO:0000313" key="13">
    <source>
        <dbReference type="Proteomes" id="UP001155483"/>
    </source>
</evidence>
<dbReference type="InterPro" id="IPR012910">
    <property type="entry name" value="Plug_dom"/>
</dbReference>
<dbReference type="InterPro" id="IPR037066">
    <property type="entry name" value="Plug_dom_sf"/>
</dbReference>
<dbReference type="SUPFAM" id="SSF49464">
    <property type="entry name" value="Carboxypeptidase regulatory domain-like"/>
    <property type="match status" value="1"/>
</dbReference>
<name>A0A9X2XZU1_9BACT</name>
<keyword evidence="3 8" id="KW-1134">Transmembrane beta strand</keyword>
<dbReference type="FunFam" id="2.170.130.10:FF:000008">
    <property type="entry name" value="SusC/RagA family TonB-linked outer membrane protein"/>
    <property type="match status" value="1"/>
</dbReference>
<dbReference type="EMBL" id="JAOTIF010000023">
    <property type="protein sequence ID" value="MCU7551747.1"/>
    <property type="molecule type" value="Genomic_DNA"/>
</dbReference>
<dbReference type="InterPro" id="IPR008969">
    <property type="entry name" value="CarboxyPept-like_regulatory"/>
</dbReference>
<dbReference type="PROSITE" id="PS51257">
    <property type="entry name" value="PROKAR_LIPOPROTEIN"/>
    <property type="match status" value="1"/>
</dbReference>
<dbReference type="SUPFAM" id="SSF56935">
    <property type="entry name" value="Porins"/>
    <property type="match status" value="1"/>
</dbReference>
<evidence type="ECO:0000256" key="1">
    <source>
        <dbReference type="ARBA" id="ARBA00004571"/>
    </source>
</evidence>
<dbReference type="Gene3D" id="2.170.130.10">
    <property type="entry name" value="TonB-dependent receptor, plug domain"/>
    <property type="match status" value="1"/>
</dbReference>
<feature type="domain" description="TonB-dependent receptor-like beta-barrel" evidence="10">
    <location>
        <begin position="440"/>
        <end position="901"/>
    </location>
</feature>